<dbReference type="InterPro" id="IPR037066">
    <property type="entry name" value="Plug_dom_sf"/>
</dbReference>
<evidence type="ECO:0000256" key="13">
    <source>
        <dbReference type="RuleBase" id="RU003357"/>
    </source>
</evidence>
<organism evidence="17 18">
    <name type="scientific">Simiduia curdlanivorans</name>
    <dbReference type="NCBI Taxonomy" id="1492769"/>
    <lineage>
        <taxon>Bacteria</taxon>
        <taxon>Pseudomonadati</taxon>
        <taxon>Pseudomonadota</taxon>
        <taxon>Gammaproteobacteria</taxon>
        <taxon>Cellvibrionales</taxon>
        <taxon>Cellvibrionaceae</taxon>
        <taxon>Simiduia</taxon>
    </lineage>
</organism>
<keyword evidence="6 14" id="KW-0732">Signal</keyword>
<dbReference type="Gene3D" id="2.170.130.10">
    <property type="entry name" value="TonB-dependent receptor, plug domain"/>
    <property type="match status" value="1"/>
</dbReference>
<evidence type="ECO:0000256" key="5">
    <source>
        <dbReference type="ARBA" id="ARBA00022692"/>
    </source>
</evidence>
<evidence type="ECO:0000256" key="8">
    <source>
        <dbReference type="ARBA" id="ARBA00023065"/>
    </source>
</evidence>
<gene>
    <name evidence="17" type="ORF">ACFOX3_13745</name>
</gene>
<evidence type="ECO:0000256" key="14">
    <source>
        <dbReference type="SAM" id="SignalP"/>
    </source>
</evidence>
<keyword evidence="10 12" id="KW-0472">Membrane</keyword>
<keyword evidence="5 12" id="KW-0812">Transmembrane</keyword>
<evidence type="ECO:0000313" key="17">
    <source>
        <dbReference type="EMBL" id="MFC4363374.1"/>
    </source>
</evidence>
<dbReference type="InterPro" id="IPR000531">
    <property type="entry name" value="Beta-barrel_TonB"/>
</dbReference>
<reference evidence="18" key="1">
    <citation type="journal article" date="2019" name="Int. J. Syst. Evol. Microbiol.">
        <title>The Global Catalogue of Microorganisms (GCM) 10K type strain sequencing project: providing services to taxonomists for standard genome sequencing and annotation.</title>
        <authorList>
            <consortium name="The Broad Institute Genomics Platform"/>
            <consortium name="The Broad Institute Genome Sequencing Center for Infectious Disease"/>
            <person name="Wu L."/>
            <person name="Ma J."/>
        </authorList>
    </citation>
    <scope>NUCLEOTIDE SEQUENCE [LARGE SCALE GENOMIC DNA]</scope>
    <source>
        <strain evidence="18">CECT 8570</strain>
    </source>
</reference>
<feature type="signal peptide" evidence="14">
    <location>
        <begin position="1"/>
        <end position="31"/>
    </location>
</feature>
<dbReference type="PANTHER" id="PTHR32552:SF89">
    <property type="entry name" value="CATECHOLATE SIDEROPHORE RECEPTOR FIU"/>
    <property type="match status" value="1"/>
</dbReference>
<proteinExistence type="inferred from homology"/>
<feature type="domain" description="TonB-dependent receptor-like beta-barrel" evidence="15">
    <location>
        <begin position="395"/>
        <end position="770"/>
    </location>
</feature>
<keyword evidence="7" id="KW-0408">Iron</keyword>
<dbReference type="RefSeq" id="WP_290261117.1">
    <property type="nucleotide sequence ID" value="NZ_JAUFQG010000004.1"/>
</dbReference>
<keyword evidence="18" id="KW-1185">Reference proteome</keyword>
<evidence type="ECO:0000256" key="9">
    <source>
        <dbReference type="ARBA" id="ARBA00023077"/>
    </source>
</evidence>
<dbReference type="Pfam" id="PF00593">
    <property type="entry name" value="TonB_dep_Rec_b-barrel"/>
    <property type="match status" value="1"/>
</dbReference>
<keyword evidence="4" id="KW-0410">Iron transport</keyword>
<dbReference type="PANTHER" id="PTHR32552">
    <property type="entry name" value="FERRICHROME IRON RECEPTOR-RELATED"/>
    <property type="match status" value="1"/>
</dbReference>
<keyword evidence="3 12" id="KW-1134">Transmembrane beta strand</keyword>
<name>A0ABV8V7B8_9GAMM</name>
<evidence type="ECO:0000259" key="15">
    <source>
        <dbReference type="Pfam" id="PF00593"/>
    </source>
</evidence>
<protein>
    <submittedName>
        <fullName evidence="17">TonB-dependent receptor domain-containing protein</fullName>
    </submittedName>
</protein>
<evidence type="ECO:0000256" key="2">
    <source>
        <dbReference type="ARBA" id="ARBA00022448"/>
    </source>
</evidence>
<dbReference type="Pfam" id="PF07715">
    <property type="entry name" value="Plug"/>
    <property type="match status" value="1"/>
</dbReference>
<feature type="domain" description="TonB-dependent receptor plug" evidence="16">
    <location>
        <begin position="50"/>
        <end position="163"/>
    </location>
</feature>
<comment type="similarity">
    <text evidence="12 13">Belongs to the TonB-dependent receptor family.</text>
</comment>
<evidence type="ECO:0000256" key="3">
    <source>
        <dbReference type="ARBA" id="ARBA00022452"/>
    </source>
</evidence>
<comment type="caution">
    <text evidence="17">The sequence shown here is derived from an EMBL/GenBank/DDBJ whole genome shotgun (WGS) entry which is preliminary data.</text>
</comment>
<keyword evidence="9 13" id="KW-0798">TonB box</keyword>
<evidence type="ECO:0000259" key="16">
    <source>
        <dbReference type="Pfam" id="PF07715"/>
    </source>
</evidence>
<dbReference type="Proteomes" id="UP001595840">
    <property type="component" value="Unassembled WGS sequence"/>
</dbReference>
<evidence type="ECO:0000256" key="7">
    <source>
        <dbReference type="ARBA" id="ARBA00023004"/>
    </source>
</evidence>
<keyword evidence="2 12" id="KW-0813">Transport</keyword>
<evidence type="ECO:0000256" key="11">
    <source>
        <dbReference type="ARBA" id="ARBA00023237"/>
    </source>
</evidence>
<accession>A0ABV8V7B8</accession>
<dbReference type="InterPro" id="IPR012910">
    <property type="entry name" value="Plug_dom"/>
</dbReference>
<evidence type="ECO:0000256" key="10">
    <source>
        <dbReference type="ARBA" id="ARBA00023136"/>
    </source>
</evidence>
<keyword evidence="8" id="KW-0406">Ion transport</keyword>
<feature type="chain" id="PRO_5046288252" evidence="14">
    <location>
        <begin position="32"/>
        <end position="811"/>
    </location>
</feature>
<keyword evidence="17" id="KW-0675">Receptor</keyword>
<evidence type="ECO:0000256" key="4">
    <source>
        <dbReference type="ARBA" id="ARBA00022496"/>
    </source>
</evidence>
<dbReference type="SUPFAM" id="SSF56935">
    <property type="entry name" value="Porins"/>
    <property type="match status" value="1"/>
</dbReference>
<dbReference type="PROSITE" id="PS52016">
    <property type="entry name" value="TONB_DEPENDENT_REC_3"/>
    <property type="match status" value="1"/>
</dbReference>
<evidence type="ECO:0000256" key="6">
    <source>
        <dbReference type="ARBA" id="ARBA00022729"/>
    </source>
</evidence>
<dbReference type="EMBL" id="JBHSCX010000020">
    <property type="protein sequence ID" value="MFC4363374.1"/>
    <property type="molecule type" value="Genomic_DNA"/>
</dbReference>
<dbReference type="InterPro" id="IPR039426">
    <property type="entry name" value="TonB-dep_rcpt-like"/>
</dbReference>
<dbReference type="InterPro" id="IPR036942">
    <property type="entry name" value="Beta-barrel_TonB_sf"/>
</dbReference>
<keyword evidence="11 12" id="KW-0998">Cell outer membrane</keyword>
<comment type="subcellular location">
    <subcellularLocation>
        <location evidence="1 12">Cell outer membrane</location>
        <topology evidence="1 12">Multi-pass membrane protein</topology>
    </subcellularLocation>
</comment>
<evidence type="ECO:0000256" key="1">
    <source>
        <dbReference type="ARBA" id="ARBA00004571"/>
    </source>
</evidence>
<evidence type="ECO:0000313" key="18">
    <source>
        <dbReference type="Proteomes" id="UP001595840"/>
    </source>
</evidence>
<dbReference type="Gene3D" id="2.40.170.20">
    <property type="entry name" value="TonB-dependent receptor, beta-barrel domain"/>
    <property type="match status" value="1"/>
</dbReference>
<evidence type="ECO:0000256" key="12">
    <source>
        <dbReference type="PROSITE-ProRule" id="PRU01360"/>
    </source>
</evidence>
<sequence length="811" mass="86629">MHTTNIQGFQRHPLCWLIAGLALATTSLAQAETLALEEVVVTAVPGAKSKMDSSASITTVSSDRIDTAVPRSTTEIFRSIPGIRSESSAGESNTNISVRGIPVASGGGKFLQLHEDGLPVLQFGDVIVGNADNFLSYDWSIDRIEALKGSTAATMASNSPAGVINFVSKTGEEEGGSVGVSTGLDYDSTRLDFEYGAPVGDWAFHVGGYYRQGEGVRETGFNGNEGGQIKLSVRRGFNNGHARVYVKMLDDQTSTYLPMPILASGDSINGFDALTGSNIPTELLRARTGDGGTSIRNSSIGDGSRVKSSVIGGEFEIDITETLTLREKIRLAQNSGSFFGAFTAALGSADNPAAISSPLVNADGLAYASGANAGQLLSASELSNLNGNGLIQNIRSFDNDIKSLDNFTNDISLTKRFENFEITGGYYTASQDVDVNWYWQTYLADVSDDVRLLDAYEGNTALTSGGLVAYGAPDWGFCCYRDTELSTQVDAVYLAGSFDIKDNLILSASVRHDDGEGIGHYAFGSNAAIDFDGDGIISLAESQAQVISQAAIAGSQYRYDWAYNSYALGLNYLLTEATALFANVSEGGRANADRLGDGGFIQNGGVIDGAVENKVRQYEMGIKHEDDGFGIFATAFYVETEDVNSEGTNGSTNTARLREYESTGLELEAIANFDNLSLFGTVTWTNAEISASNDTSLIGNKPRRQADFVYSANATYNWQEHAVGLNLIGTSDSYAQDANDYKLEGYAYLNAFMRYQLAEGFTATLSINNLTNAIGVTEAEENTPTTIAGVDYVRGRSIAGRSTNLALKYQF</sequence>